<evidence type="ECO:0000313" key="3">
    <source>
        <dbReference type="EMBL" id="OQD44766.1"/>
    </source>
</evidence>
<proteinExistence type="predicted"/>
<organism evidence="3 4">
    <name type="scientific">Candidatus Brocadia sapporoensis</name>
    <dbReference type="NCBI Taxonomy" id="392547"/>
    <lineage>
        <taxon>Bacteria</taxon>
        <taxon>Pseudomonadati</taxon>
        <taxon>Planctomycetota</taxon>
        <taxon>Candidatus Brocadiia</taxon>
        <taxon>Candidatus Brocadiales</taxon>
        <taxon>Candidatus Brocadiaceae</taxon>
        <taxon>Candidatus Brocadia</taxon>
    </lineage>
</organism>
<dbReference type="Pfam" id="PF02120">
    <property type="entry name" value="Flg_hook"/>
    <property type="match status" value="1"/>
</dbReference>
<feature type="domain" description="Flagellar hook-length control protein-like C-terminal" evidence="2">
    <location>
        <begin position="420"/>
        <end position="488"/>
    </location>
</feature>
<feature type="compositionally biased region" description="Polar residues" evidence="1">
    <location>
        <begin position="503"/>
        <end position="531"/>
    </location>
</feature>
<dbReference type="CDD" id="cd17470">
    <property type="entry name" value="T3SS_Flik_C"/>
    <property type="match status" value="1"/>
</dbReference>
<accession>A0A1V6LXB6</accession>
<protein>
    <recommendedName>
        <fullName evidence="2">Flagellar hook-length control protein-like C-terminal domain-containing protein</fullName>
    </recommendedName>
</protein>
<dbReference type="Gene3D" id="3.30.750.140">
    <property type="match status" value="1"/>
</dbReference>
<evidence type="ECO:0000313" key="4">
    <source>
        <dbReference type="Proteomes" id="UP000242219"/>
    </source>
</evidence>
<keyword evidence="4" id="KW-1185">Reference proteome</keyword>
<feature type="region of interest" description="Disordered" evidence="1">
    <location>
        <begin position="498"/>
        <end position="539"/>
    </location>
</feature>
<reference evidence="3 4" key="1">
    <citation type="journal article" date="2016" name="Genome Announc.">
        <title>Draft Genome Sequence of the Anaerobic Ammonium-Oxidizing Bacterium 'Candidatus Brocadia sp. 40'.</title>
        <authorList>
            <person name="Ali M."/>
            <person name="Haroon M.F."/>
            <person name="Narita Y."/>
            <person name="Zhang L."/>
            <person name="Rangel Shaw D."/>
            <person name="Okabe S."/>
            <person name="Saikaly P.E."/>
        </authorList>
    </citation>
    <scope>NUCLEOTIDE SEQUENCE [LARGE SCALE GENOMIC DNA]</scope>
    <source>
        <strain evidence="3 4">40</strain>
    </source>
</reference>
<dbReference type="Proteomes" id="UP000242219">
    <property type="component" value="Unassembled WGS sequence"/>
</dbReference>
<comment type="caution">
    <text evidence="3">The sequence shown here is derived from an EMBL/GenBank/DDBJ whole genome shotgun (WGS) entry which is preliminary data.</text>
</comment>
<dbReference type="PANTHER" id="PTHR37533:SF2">
    <property type="entry name" value="FLAGELLAR HOOK-LENGTH CONTROL PROTEIN"/>
    <property type="match status" value="1"/>
</dbReference>
<dbReference type="AlphaFoldDB" id="A0A1V6LXB6"/>
<dbReference type="PANTHER" id="PTHR37533">
    <property type="entry name" value="FLAGELLAR HOOK-LENGTH CONTROL PROTEIN"/>
    <property type="match status" value="1"/>
</dbReference>
<sequence>MAVMALEQYGGYDLIENLMGKNCPLSTNSGSRLTDINLIQSDTGDENKDENEAIPFQEMLKQRVISPNVQDKYMIQKANGTSSTPESIKLLQEIKGKEDPFEIQDTRVYGESYSIGNNSNLSHPLKEKFDNFPILPQKNEIGIDPLNINNYFIFHSDRNDSSAFPISAQEMKEADLQQNKEFINRNNFVFLFDTETTFQDSLTVETIPKQIDIYGAKVFKNHNNSQNIGQSVFDVIQEPGFTDTDMSEIHIKEVLASFKSQPDHVPLENMSTSLVPEVNALIDTGKKSIRNDISEIIDDAVTQQNIPVDNEEGFSGNFSLEQNTLNHTPDSAQIQKARNNHIFSADTQTTTPGTQARTNDIQQNVEMSFGNGTRQPFSIESRINNEIQTFHSSSTAGKEYLQNSILEQLIQKISMVNRVDRSEIKVHLTPPELGNVKIHFTEKNDEIEAKIFVENAEVRAAIENNIHRLKESVAASGLEIQKLEVFIQHDIVFKEKYSENSEPKNQQYYQGKNHGVNNDGCSEQRNNINNETKNESGRRTSNLMVDYII</sequence>
<evidence type="ECO:0000259" key="2">
    <source>
        <dbReference type="Pfam" id="PF02120"/>
    </source>
</evidence>
<gene>
    <name evidence="3" type="ORF">BIY37_12175</name>
</gene>
<evidence type="ECO:0000256" key="1">
    <source>
        <dbReference type="SAM" id="MobiDB-lite"/>
    </source>
</evidence>
<dbReference type="InterPro" id="IPR038610">
    <property type="entry name" value="FliK-like_C_sf"/>
</dbReference>
<name>A0A1V6LXB6_9BACT</name>
<dbReference type="InterPro" id="IPR052563">
    <property type="entry name" value="FliK"/>
</dbReference>
<dbReference type="EMBL" id="MJUW02000117">
    <property type="protein sequence ID" value="OQD44766.1"/>
    <property type="molecule type" value="Genomic_DNA"/>
</dbReference>
<dbReference type="RefSeq" id="WP_070068094.1">
    <property type="nucleotide sequence ID" value="NZ_MJUW02000117.1"/>
</dbReference>
<dbReference type="InterPro" id="IPR021136">
    <property type="entry name" value="Flagellar_hook_control-like_C"/>
</dbReference>